<dbReference type="RefSeq" id="WP_374219519.1">
    <property type="nucleotide sequence ID" value="NZ_JAXOVW010000129.1"/>
</dbReference>
<dbReference type="SUPFAM" id="SSF48317">
    <property type="entry name" value="Acid phosphatase/Vanadium-dependent haloperoxidase"/>
    <property type="match status" value="1"/>
</dbReference>
<dbReference type="PANTHER" id="PTHR14969">
    <property type="entry name" value="SPHINGOSINE-1-PHOSPHATE PHOSPHOHYDROLASE"/>
    <property type="match status" value="1"/>
</dbReference>
<keyword evidence="1" id="KW-1133">Transmembrane helix</keyword>
<dbReference type="EMBL" id="JAXOVW010000129">
    <property type="protein sequence ID" value="MDZ5610276.1"/>
    <property type="molecule type" value="Genomic_DNA"/>
</dbReference>
<reference evidence="4" key="1">
    <citation type="submission" date="2023-11" db="EMBL/GenBank/DDBJ databases">
        <title>Genome Sequence of Bacillus pseudomycoides stain BUPM19.</title>
        <authorList>
            <person name="Farhat A."/>
        </authorList>
    </citation>
    <scope>NUCLEOTIDE SEQUENCE [LARGE SCALE GENOMIC DNA]</scope>
    <source>
        <strain evidence="4">BUPM19</strain>
    </source>
</reference>
<sequence>MNYMLFKVINRLAKRNAAMDTIMVLISQKARYVYLFMLVFMWFRSNVYKKVILYAGVSAGLTLFVNRIIQRFYFKPRPFISRDVRLLIPAMKNSSFPSKHTALAFAIATSVLLRDRLVGSIMWVLAILTGFSRIWVGHHYPFDIIGSAFMGSLISIVVDKNTYTLKPFVTWIINTYTSLTTSMR</sequence>
<keyword evidence="1" id="KW-0472">Membrane</keyword>
<accession>A0ABU5K3F6</accession>
<evidence type="ECO:0000313" key="4">
    <source>
        <dbReference type="Proteomes" id="UP001291930"/>
    </source>
</evidence>
<feature type="transmembrane region" description="Helical" evidence="1">
    <location>
        <begin position="21"/>
        <end position="45"/>
    </location>
</feature>
<dbReference type="Gene3D" id="1.20.144.10">
    <property type="entry name" value="Phosphatidic acid phosphatase type 2/haloperoxidase"/>
    <property type="match status" value="1"/>
</dbReference>
<protein>
    <submittedName>
        <fullName evidence="3">Undecaprenyl-diphosphatase</fullName>
    </submittedName>
</protein>
<dbReference type="InterPro" id="IPR033879">
    <property type="entry name" value="UPP_Pase"/>
</dbReference>
<feature type="transmembrane region" description="Helical" evidence="1">
    <location>
        <begin position="142"/>
        <end position="158"/>
    </location>
</feature>
<dbReference type="PANTHER" id="PTHR14969:SF58">
    <property type="entry name" value="UNDECAPRENYL-DIPHOSPHATASE BCRC"/>
    <property type="match status" value="1"/>
</dbReference>
<dbReference type="CDD" id="cd03385">
    <property type="entry name" value="PAP2_BcrC_like"/>
    <property type="match status" value="1"/>
</dbReference>
<name>A0ABU5K3F6_9BACI</name>
<keyword evidence="4" id="KW-1185">Reference proteome</keyword>
<dbReference type="SMART" id="SM00014">
    <property type="entry name" value="acidPPc"/>
    <property type="match status" value="1"/>
</dbReference>
<organism evidence="3 4">
    <name type="scientific">Bacillus bingmayongensis</name>
    <dbReference type="NCBI Taxonomy" id="1150157"/>
    <lineage>
        <taxon>Bacteria</taxon>
        <taxon>Bacillati</taxon>
        <taxon>Bacillota</taxon>
        <taxon>Bacilli</taxon>
        <taxon>Bacillales</taxon>
        <taxon>Bacillaceae</taxon>
        <taxon>Bacillus</taxon>
    </lineage>
</organism>
<comment type="caution">
    <text evidence="3">The sequence shown here is derived from an EMBL/GenBank/DDBJ whole genome shotgun (WGS) entry which is preliminary data.</text>
</comment>
<dbReference type="InterPro" id="IPR000326">
    <property type="entry name" value="PAP2/HPO"/>
</dbReference>
<evidence type="ECO:0000259" key="2">
    <source>
        <dbReference type="SMART" id="SM00014"/>
    </source>
</evidence>
<evidence type="ECO:0000256" key="1">
    <source>
        <dbReference type="SAM" id="Phobius"/>
    </source>
</evidence>
<feature type="transmembrane region" description="Helical" evidence="1">
    <location>
        <begin position="117"/>
        <end position="136"/>
    </location>
</feature>
<dbReference type="InterPro" id="IPR036938">
    <property type="entry name" value="PAP2/HPO_sf"/>
</dbReference>
<dbReference type="Proteomes" id="UP001291930">
    <property type="component" value="Unassembled WGS sequence"/>
</dbReference>
<feature type="domain" description="Phosphatidic acid phosphatase type 2/haloperoxidase" evidence="2">
    <location>
        <begin position="52"/>
        <end position="159"/>
    </location>
</feature>
<gene>
    <name evidence="3" type="ORF">U2I54_25405</name>
</gene>
<dbReference type="Pfam" id="PF01569">
    <property type="entry name" value="PAP2"/>
    <property type="match status" value="1"/>
</dbReference>
<keyword evidence="1" id="KW-0812">Transmembrane</keyword>
<evidence type="ECO:0000313" key="3">
    <source>
        <dbReference type="EMBL" id="MDZ5610276.1"/>
    </source>
</evidence>
<feature type="transmembrane region" description="Helical" evidence="1">
    <location>
        <begin position="51"/>
        <end position="69"/>
    </location>
</feature>
<proteinExistence type="predicted"/>